<comment type="cofactor">
    <cofactor evidence="1">
        <name>Mg(2+)</name>
        <dbReference type="ChEBI" id="CHEBI:18420"/>
    </cofactor>
</comment>
<evidence type="ECO:0000256" key="1">
    <source>
        <dbReference type="ARBA" id="ARBA00001946"/>
    </source>
</evidence>
<comment type="catalytic activity">
    <reaction evidence="8">
        <text>(2R)-2,3-dihydroxy-3-methylbutanoate + NADP(+) = (2S)-2-acetolactate + NADPH + H(+)</text>
        <dbReference type="Rhea" id="RHEA:22068"/>
        <dbReference type="ChEBI" id="CHEBI:15378"/>
        <dbReference type="ChEBI" id="CHEBI:49072"/>
        <dbReference type="ChEBI" id="CHEBI:57783"/>
        <dbReference type="ChEBI" id="CHEBI:58349"/>
        <dbReference type="ChEBI" id="CHEBI:58476"/>
        <dbReference type="EC" id="1.1.1.86"/>
    </reaction>
</comment>
<accession>A0A4V6KQB6</accession>
<evidence type="ECO:0000259" key="10">
    <source>
        <dbReference type="PROSITE" id="PS51851"/>
    </source>
</evidence>
<dbReference type="EC" id="1.1.1.86" evidence="2"/>
<organism evidence="11">
    <name type="scientific">Serratia fonticola</name>
    <dbReference type="NCBI Taxonomy" id="47917"/>
    <lineage>
        <taxon>Bacteria</taxon>
        <taxon>Pseudomonadati</taxon>
        <taxon>Pseudomonadota</taxon>
        <taxon>Gammaproteobacteria</taxon>
        <taxon>Enterobacterales</taxon>
        <taxon>Yersiniaceae</taxon>
        <taxon>Serratia</taxon>
    </lineage>
</organism>
<evidence type="ECO:0000256" key="4">
    <source>
        <dbReference type="ARBA" id="ARBA00023002"/>
    </source>
</evidence>
<keyword evidence="4 9" id="KW-0560">Oxidoreductase</keyword>
<dbReference type="GO" id="GO:0009097">
    <property type="term" value="P:isoleucine biosynthetic process"/>
    <property type="evidence" value="ECO:0007669"/>
    <property type="project" value="UniProtKB-UniRule"/>
</dbReference>
<gene>
    <name evidence="11" type="primary">ilvC_4</name>
    <name evidence="11" type="ORF">NCTC12965_02514</name>
</gene>
<protein>
    <recommendedName>
        <fullName evidence="3">Ketol-acid reductoisomerase (NADP(+))</fullName>
        <ecNumber evidence="2">1.1.1.86</ecNumber>
    </recommendedName>
    <alternativeName>
        <fullName evidence="7">Acetohydroxy-acid isomeroreductase</fullName>
    </alternativeName>
    <alternativeName>
        <fullName evidence="5">Ketol-acid reductoisomerase type 2</fullName>
    </alternativeName>
    <alternativeName>
        <fullName evidence="6">Ketol-acid reductoisomerase type II</fullName>
    </alternativeName>
</protein>
<dbReference type="InterPro" id="IPR008927">
    <property type="entry name" value="6-PGluconate_DH-like_C_sf"/>
</dbReference>
<dbReference type="InterPro" id="IPR013328">
    <property type="entry name" value="6PGD_dom2"/>
</dbReference>
<dbReference type="GO" id="GO:0009099">
    <property type="term" value="P:L-valine biosynthetic process"/>
    <property type="evidence" value="ECO:0007669"/>
    <property type="project" value="UniProtKB-UniRule"/>
</dbReference>
<evidence type="ECO:0000256" key="2">
    <source>
        <dbReference type="ARBA" id="ARBA00013102"/>
    </source>
</evidence>
<sequence length="56" mass="6014">MTTLQAGDLGKSVAGTTVDNAQLRDVNEAVRNHPIESVGRKLRGYMTDMKRIAVAG</sequence>
<feature type="domain" description="KARI C-terminal knotted" evidence="10">
    <location>
        <begin position="1"/>
        <end position="49"/>
    </location>
</feature>
<evidence type="ECO:0000256" key="3">
    <source>
        <dbReference type="ARBA" id="ARBA00015731"/>
    </source>
</evidence>
<evidence type="ECO:0000256" key="9">
    <source>
        <dbReference type="PROSITE-ProRule" id="PRU01198"/>
    </source>
</evidence>
<dbReference type="EMBL" id="CABEEZ010000051">
    <property type="protein sequence ID" value="VTR27288.1"/>
    <property type="molecule type" value="Genomic_DNA"/>
</dbReference>
<dbReference type="SUPFAM" id="SSF48179">
    <property type="entry name" value="6-phosphogluconate dehydrogenase C-terminal domain-like"/>
    <property type="match status" value="1"/>
</dbReference>
<evidence type="ECO:0000256" key="6">
    <source>
        <dbReference type="ARBA" id="ARBA00031889"/>
    </source>
</evidence>
<evidence type="ECO:0000256" key="7">
    <source>
        <dbReference type="ARBA" id="ARBA00032744"/>
    </source>
</evidence>
<keyword evidence="11" id="KW-0413">Isomerase</keyword>
<evidence type="ECO:0000256" key="5">
    <source>
        <dbReference type="ARBA" id="ARBA00030389"/>
    </source>
</evidence>
<keyword evidence="9" id="KW-0028">Amino-acid biosynthesis</keyword>
<dbReference type="GO" id="GO:0004455">
    <property type="term" value="F:ketol-acid reductoisomerase activity"/>
    <property type="evidence" value="ECO:0007669"/>
    <property type="project" value="UniProtKB-UniRule"/>
</dbReference>
<evidence type="ECO:0000313" key="11">
    <source>
        <dbReference type="EMBL" id="VTR27288.1"/>
    </source>
</evidence>
<dbReference type="AlphaFoldDB" id="A0A4V6KQB6"/>
<comment type="caution">
    <text evidence="9">Lacks conserved residue(s) required for the propagation of feature annotation.</text>
</comment>
<dbReference type="InterPro" id="IPR000506">
    <property type="entry name" value="KARI_C"/>
</dbReference>
<keyword evidence="9" id="KW-0100">Branched-chain amino acid biosynthesis</keyword>
<proteinExistence type="inferred from homology"/>
<dbReference type="PROSITE" id="PS51851">
    <property type="entry name" value="KARI_C"/>
    <property type="match status" value="1"/>
</dbReference>
<evidence type="ECO:0000256" key="8">
    <source>
        <dbReference type="ARBA" id="ARBA00049021"/>
    </source>
</evidence>
<name>A0A4V6KQB6_SERFO</name>
<reference evidence="11" key="1">
    <citation type="submission" date="2019-05" db="EMBL/GenBank/DDBJ databases">
        <authorList>
            <consortium name="Pathogen Informatics"/>
        </authorList>
    </citation>
    <scope>NUCLEOTIDE SEQUENCE [LARGE SCALE GENOMIC DNA]</scope>
    <source>
        <strain evidence="11">NCTC12965</strain>
    </source>
</reference>
<dbReference type="Gene3D" id="1.10.1040.10">
    <property type="entry name" value="N-(1-d-carboxylethyl)-l-norvaline Dehydrogenase, domain 2"/>
    <property type="match status" value="1"/>
</dbReference>
<comment type="similarity">
    <text evidence="9">Belongs to the ketol-acid reductoisomerase family.</text>
</comment>
<dbReference type="GO" id="GO:0016853">
    <property type="term" value="F:isomerase activity"/>
    <property type="evidence" value="ECO:0007669"/>
    <property type="project" value="UniProtKB-KW"/>
</dbReference>